<comment type="caution">
    <text evidence="1">The sequence shown here is derived from an EMBL/GenBank/DDBJ whole genome shotgun (WGS) entry which is preliminary data.</text>
</comment>
<protein>
    <submittedName>
        <fullName evidence="1">Uncharacterized protein</fullName>
    </submittedName>
</protein>
<proteinExistence type="predicted"/>
<name>A0AAV3RW08_LITER</name>
<sequence>MPPYDITVDQDVATFVDLNSRRNVPIPLCISTQKRNLVVGDQKIDKAHVVVGRSPVHLRSQSVNQHCNNEHEEKFVLISPMGLDDIETGHPDKDIDDNVNTDDVHDEESANYEFDYDDAFAYDEDFVQSDRDAFDGAYDPYFNVFVDSATNASPIQVEEDVPLNNSPPTQYSLPTQVRYEATV</sequence>
<dbReference type="AlphaFoldDB" id="A0AAV3RW08"/>
<gene>
    <name evidence="1" type="ORF">LIER_32576</name>
</gene>
<dbReference type="EMBL" id="BAABME010012581">
    <property type="protein sequence ID" value="GAA0185288.1"/>
    <property type="molecule type" value="Genomic_DNA"/>
</dbReference>
<accession>A0AAV3RW08</accession>
<evidence type="ECO:0000313" key="2">
    <source>
        <dbReference type="Proteomes" id="UP001454036"/>
    </source>
</evidence>
<keyword evidence="2" id="KW-1185">Reference proteome</keyword>
<evidence type="ECO:0000313" key="1">
    <source>
        <dbReference type="EMBL" id="GAA0185288.1"/>
    </source>
</evidence>
<reference evidence="1 2" key="1">
    <citation type="submission" date="2024-01" db="EMBL/GenBank/DDBJ databases">
        <title>The complete chloroplast genome sequence of Lithospermum erythrorhizon: insights into the phylogenetic relationship among Boraginaceae species and the maternal lineages of purple gromwells.</title>
        <authorList>
            <person name="Okada T."/>
            <person name="Watanabe K."/>
        </authorList>
    </citation>
    <scope>NUCLEOTIDE SEQUENCE [LARGE SCALE GENOMIC DNA]</scope>
</reference>
<organism evidence="1 2">
    <name type="scientific">Lithospermum erythrorhizon</name>
    <name type="common">Purple gromwell</name>
    <name type="synonym">Lithospermum officinale var. erythrorhizon</name>
    <dbReference type="NCBI Taxonomy" id="34254"/>
    <lineage>
        <taxon>Eukaryota</taxon>
        <taxon>Viridiplantae</taxon>
        <taxon>Streptophyta</taxon>
        <taxon>Embryophyta</taxon>
        <taxon>Tracheophyta</taxon>
        <taxon>Spermatophyta</taxon>
        <taxon>Magnoliopsida</taxon>
        <taxon>eudicotyledons</taxon>
        <taxon>Gunneridae</taxon>
        <taxon>Pentapetalae</taxon>
        <taxon>asterids</taxon>
        <taxon>lamiids</taxon>
        <taxon>Boraginales</taxon>
        <taxon>Boraginaceae</taxon>
        <taxon>Boraginoideae</taxon>
        <taxon>Lithospermeae</taxon>
        <taxon>Lithospermum</taxon>
    </lineage>
</organism>
<dbReference type="Proteomes" id="UP001454036">
    <property type="component" value="Unassembled WGS sequence"/>
</dbReference>